<feature type="transmembrane region" description="Helical" evidence="7">
    <location>
        <begin position="144"/>
        <end position="166"/>
    </location>
</feature>
<evidence type="ECO:0000256" key="5">
    <source>
        <dbReference type="ARBA" id="ARBA00023239"/>
    </source>
</evidence>
<gene>
    <name evidence="7" type="primary">mltG</name>
    <name evidence="9" type="ordered locus">SpiBuddy_0896</name>
</gene>
<keyword evidence="2 7" id="KW-0812">Transmembrane</keyword>
<dbReference type="PANTHER" id="PTHR30518:SF2">
    <property type="entry name" value="ENDOLYTIC MUREIN TRANSGLYCOSYLASE"/>
    <property type="match status" value="1"/>
</dbReference>
<dbReference type="RefSeq" id="WP_013606575.1">
    <property type="nucleotide sequence ID" value="NC_015152.1"/>
</dbReference>
<dbReference type="NCBIfam" id="TIGR00247">
    <property type="entry name" value="endolytic transglycosylase MltG"/>
    <property type="match status" value="1"/>
</dbReference>
<keyword evidence="10" id="KW-1185">Reference proteome</keyword>
<dbReference type="EMBL" id="CP002541">
    <property type="protein sequence ID" value="ADY12723.1"/>
    <property type="molecule type" value="Genomic_DNA"/>
</dbReference>
<comment type="similarity">
    <text evidence="7">Belongs to the transglycosylase MltG family.</text>
</comment>
<dbReference type="OrthoDB" id="9814591at2"/>
<keyword evidence="1 7" id="KW-1003">Cell membrane</keyword>
<evidence type="ECO:0000313" key="9">
    <source>
        <dbReference type="EMBL" id="ADY12723.1"/>
    </source>
</evidence>
<evidence type="ECO:0000256" key="4">
    <source>
        <dbReference type="ARBA" id="ARBA00023136"/>
    </source>
</evidence>
<evidence type="ECO:0000256" key="3">
    <source>
        <dbReference type="ARBA" id="ARBA00022989"/>
    </source>
</evidence>
<keyword evidence="4 7" id="KW-0472">Membrane</keyword>
<dbReference type="GO" id="GO:0008932">
    <property type="term" value="F:lytic endotransglycosylase activity"/>
    <property type="evidence" value="ECO:0007669"/>
    <property type="project" value="UniProtKB-UniRule"/>
</dbReference>
<comment type="catalytic activity">
    <reaction evidence="7">
        <text>a peptidoglycan chain = a peptidoglycan chain with N-acetyl-1,6-anhydromuramyl-[peptide] at the reducing end + a peptidoglycan chain with N-acetylglucosamine at the non-reducing end.</text>
        <dbReference type="EC" id="4.2.2.29"/>
    </reaction>
</comment>
<keyword evidence="6 7" id="KW-0961">Cell wall biogenesis/degradation</keyword>
<dbReference type="EC" id="4.2.2.29" evidence="7"/>
<keyword evidence="3 7" id="KW-1133">Transmembrane helix</keyword>
<sequence length="470" mass="52308">MAEKQKEPTQLSLDLEETKTAAPSKANTSSYKVVLKDEPDTKAPRPVVRKKTSVTTRSMTVKISSSKKAEEPAQKPKATPAKQGGTAVVRRPKAAVQTIRTAEQPNPHLVQTHVIRPKSNTVARPKVQPPPIGKRKGYRTSKAAMFLIPLLAATLLFCFAILWWVLSDQQEQRVEPSSLIEDRPAIAFTIERGMTARSVSLLLEQLGVVEDAQALLSYFVENNLATILKTGSYLMHSALSFPEIGTMLTAEPQMVQLTIPGAFTLKTIDDYLVNRLGFAEGTFLQSAHDLATAYGLGFAEGWLLGGTYTVNRQRAANDLALAMYEAMLNEIQKHLSSPQLEVYSIQELLIIASMIQAETQEAGQMQEISSVIFNRLKNEEPLGIDATTRYELDDWVNPIPTHALETKTPYNTRRKVGLPPSGICSPSPEAVHAAFFPADTPYFYYLHDENKQIHFALTYEQHKENIKQYR</sequence>
<dbReference type="STRING" id="158189.SpiBuddy_0896"/>
<accession>F0RYF2</accession>
<evidence type="ECO:0000256" key="8">
    <source>
        <dbReference type="SAM" id="MobiDB-lite"/>
    </source>
</evidence>
<feature type="compositionally biased region" description="Polar residues" evidence="8">
    <location>
        <begin position="53"/>
        <end position="66"/>
    </location>
</feature>
<dbReference type="Gene3D" id="3.30.1490.480">
    <property type="entry name" value="Endolytic murein transglycosylase"/>
    <property type="match status" value="1"/>
</dbReference>
<evidence type="ECO:0000313" key="10">
    <source>
        <dbReference type="Proteomes" id="UP000008466"/>
    </source>
</evidence>
<comment type="subcellular location">
    <subcellularLocation>
        <location evidence="7">Cell inner membrane</location>
        <topology evidence="7">Single-pass membrane protein</topology>
    </subcellularLocation>
</comment>
<feature type="site" description="Important for catalytic activity" evidence="7">
    <location>
        <position position="358"/>
    </location>
</feature>
<evidence type="ECO:0000256" key="6">
    <source>
        <dbReference type="ARBA" id="ARBA00023316"/>
    </source>
</evidence>
<feature type="compositionally biased region" description="Basic and acidic residues" evidence="8">
    <location>
        <begin position="34"/>
        <end position="43"/>
    </location>
</feature>
<comment type="function">
    <text evidence="7">Functions as a peptidoglycan terminase that cleaves nascent peptidoglycan strands endolytically to terminate their elongation.</text>
</comment>
<dbReference type="Proteomes" id="UP000008466">
    <property type="component" value="Chromosome"/>
</dbReference>
<dbReference type="AlphaFoldDB" id="F0RYF2"/>
<dbReference type="KEGG" id="sbu:SpiBuddy_0896"/>
<evidence type="ECO:0000256" key="1">
    <source>
        <dbReference type="ARBA" id="ARBA00022475"/>
    </source>
</evidence>
<dbReference type="GO" id="GO:0009252">
    <property type="term" value="P:peptidoglycan biosynthetic process"/>
    <property type="evidence" value="ECO:0007669"/>
    <property type="project" value="UniProtKB-UniRule"/>
</dbReference>
<feature type="region of interest" description="Disordered" evidence="8">
    <location>
        <begin position="1"/>
        <end position="89"/>
    </location>
</feature>
<dbReference type="GO" id="GO:0071555">
    <property type="term" value="P:cell wall organization"/>
    <property type="evidence" value="ECO:0007669"/>
    <property type="project" value="UniProtKB-KW"/>
</dbReference>
<proteinExistence type="inferred from homology"/>
<evidence type="ECO:0000256" key="2">
    <source>
        <dbReference type="ARBA" id="ARBA00022692"/>
    </source>
</evidence>
<dbReference type="InterPro" id="IPR003770">
    <property type="entry name" value="MLTG-like"/>
</dbReference>
<evidence type="ECO:0000256" key="7">
    <source>
        <dbReference type="HAMAP-Rule" id="MF_02065"/>
    </source>
</evidence>
<dbReference type="HOGENOM" id="CLU_581246_0_0_12"/>
<dbReference type="HAMAP" id="MF_02065">
    <property type="entry name" value="MltG"/>
    <property type="match status" value="1"/>
</dbReference>
<dbReference type="PANTHER" id="PTHR30518">
    <property type="entry name" value="ENDOLYTIC MUREIN TRANSGLYCOSYLASE"/>
    <property type="match status" value="1"/>
</dbReference>
<organism evidence="9 10">
    <name type="scientific">Sphaerochaeta globosa (strain ATCC BAA-1886 / DSM 22777 / Buddy)</name>
    <name type="common">Spirochaeta sp. (strain Buddy)</name>
    <dbReference type="NCBI Taxonomy" id="158189"/>
    <lineage>
        <taxon>Bacteria</taxon>
        <taxon>Pseudomonadati</taxon>
        <taxon>Spirochaetota</taxon>
        <taxon>Spirochaetia</taxon>
        <taxon>Spirochaetales</taxon>
        <taxon>Sphaerochaetaceae</taxon>
        <taxon>Sphaerochaeta</taxon>
    </lineage>
</organism>
<reference evidence="10" key="1">
    <citation type="submission" date="2011-02" db="EMBL/GenBank/DDBJ databases">
        <title>Complete sequence of Spirochaeta sp. Buddy.</title>
        <authorList>
            <person name="Lucas S."/>
            <person name="Copeland A."/>
            <person name="Lapidus A."/>
            <person name="Cheng J.-F."/>
            <person name="Goodwin L."/>
            <person name="Pitluck S."/>
            <person name="Zeytun A."/>
            <person name="Detter J.C."/>
            <person name="Han C."/>
            <person name="Tapia R."/>
            <person name="Land M."/>
            <person name="Hauser L."/>
            <person name="Kyrpides N."/>
            <person name="Ivanova N."/>
            <person name="Mikhailova N."/>
            <person name="Pagani I."/>
            <person name="Ritalahti K.M."/>
            <person name="Loeffler F.E."/>
            <person name="Woyke T."/>
        </authorList>
    </citation>
    <scope>NUCLEOTIDE SEQUENCE [LARGE SCALE GENOMIC DNA]</scope>
    <source>
        <strain evidence="10">ATCC BAA-1886 / DSM 22777 / Buddy</strain>
    </source>
</reference>
<dbReference type="GO" id="GO:0005886">
    <property type="term" value="C:plasma membrane"/>
    <property type="evidence" value="ECO:0007669"/>
    <property type="project" value="UniProtKB-SubCell"/>
</dbReference>
<protein>
    <recommendedName>
        <fullName evidence="7">Endolytic murein transglycosylase</fullName>
        <ecNumber evidence="7">4.2.2.29</ecNumber>
    </recommendedName>
    <alternativeName>
        <fullName evidence="7">Peptidoglycan lytic transglycosylase</fullName>
    </alternativeName>
    <alternativeName>
        <fullName evidence="7">Peptidoglycan polymerization terminase</fullName>
    </alternativeName>
</protein>
<name>F0RYF2_SPHGB</name>
<keyword evidence="5 7" id="KW-0456">Lyase</keyword>
<dbReference type="eggNOG" id="COG1559">
    <property type="taxonomic scope" value="Bacteria"/>
</dbReference>
<dbReference type="Pfam" id="PF02618">
    <property type="entry name" value="YceG"/>
    <property type="match status" value="1"/>
</dbReference>
<keyword evidence="7" id="KW-0997">Cell inner membrane</keyword>